<accession>A0A5B8Y827</accession>
<evidence type="ECO:0000313" key="2">
    <source>
        <dbReference type="Proteomes" id="UP000315995"/>
    </source>
</evidence>
<sequence length="188" mass="20822">MQKSTWIAVIALAVLAGVFFVIRDEPSKTVETPTRIEAVEKMSRVEIIQPKAAGGELIVFERGEAGWRMTRPVEGALTSSAQNKLEGLFAKEIRTDDLRLSVKKAKEYGLDEASAVKVAAYSAGSDTAALELEVGREIRVEQTGVRRTYIRKPGKDRIYRAQVALGDFVRNAPDKFRPKAKEAEQDVE</sequence>
<keyword evidence="2" id="KW-1185">Reference proteome</keyword>
<proteinExistence type="predicted"/>
<gene>
    <name evidence="1" type="ORF">FIV42_07750</name>
</gene>
<accession>A0A4Y6PQN0</accession>
<name>A0A4Y6PQN0_PERCE</name>
<dbReference type="EMBL" id="CP041186">
    <property type="protein sequence ID" value="QDG50628.1"/>
    <property type="molecule type" value="Genomic_DNA"/>
</dbReference>
<evidence type="ECO:0008006" key="3">
    <source>
        <dbReference type="Google" id="ProtNLM"/>
    </source>
</evidence>
<dbReference type="OrthoDB" id="128744at2"/>
<dbReference type="Proteomes" id="UP000315995">
    <property type="component" value="Chromosome"/>
</dbReference>
<dbReference type="AlphaFoldDB" id="A0A4Y6PQN0"/>
<evidence type="ECO:0000313" key="1">
    <source>
        <dbReference type="EMBL" id="QDG50628.1"/>
    </source>
</evidence>
<organism evidence="1 2">
    <name type="scientific">Persicimonas caeni</name>
    <dbReference type="NCBI Taxonomy" id="2292766"/>
    <lineage>
        <taxon>Bacteria</taxon>
        <taxon>Deltaproteobacteria</taxon>
        <taxon>Bradymonadales</taxon>
        <taxon>Bradymonadaceae</taxon>
        <taxon>Persicimonas</taxon>
    </lineage>
</organism>
<reference evidence="1 2" key="1">
    <citation type="submission" date="2019-06" db="EMBL/GenBank/DDBJ databases">
        <title>Persicimonas caeni gen. nov., sp. nov., a predatory bacterium isolated from solar saltern.</title>
        <authorList>
            <person name="Wang S."/>
        </authorList>
    </citation>
    <scope>NUCLEOTIDE SEQUENCE [LARGE SCALE GENOMIC DNA]</scope>
    <source>
        <strain evidence="1 2">YN101</strain>
    </source>
</reference>
<protein>
    <recommendedName>
        <fullName evidence="3">DUF4340 domain-containing protein</fullName>
    </recommendedName>
</protein>
<dbReference type="RefSeq" id="WP_141197120.1">
    <property type="nucleotide sequence ID" value="NZ_CP041186.1"/>
</dbReference>